<feature type="domain" description="Serine-threonine/tyrosine-protein kinase catalytic" evidence="1">
    <location>
        <begin position="12"/>
        <end position="59"/>
    </location>
</feature>
<evidence type="ECO:0000259" key="1">
    <source>
        <dbReference type="Pfam" id="PF07714"/>
    </source>
</evidence>
<dbReference type="Pfam" id="PF07714">
    <property type="entry name" value="PK_Tyr_Ser-Thr"/>
    <property type="match status" value="1"/>
</dbReference>
<dbReference type="PANTHER" id="PTHR45631">
    <property type="entry name" value="OS07G0107800 PROTEIN-RELATED"/>
    <property type="match status" value="1"/>
</dbReference>
<organism evidence="2 3">
    <name type="scientific">Oryza sativa subsp. japonica</name>
    <name type="common">Rice</name>
    <dbReference type="NCBI Taxonomy" id="39947"/>
    <lineage>
        <taxon>Eukaryota</taxon>
        <taxon>Viridiplantae</taxon>
        <taxon>Streptophyta</taxon>
        <taxon>Embryophyta</taxon>
        <taxon>Tracheophyta</taxon>
        <taxon>Spermatophyta</taxon>
        <taxon>Magnoliopsida</taxon>
        <taxon>Liliopsida</taxon>
        <taxon>Poales</taxon>
        <taxon>Poaceae</taxon>
        <taxon>BOP clade</taxon>
        <taxon>Oryzoideae</taxon>
        <taxon>Oryzeae</taxon>
        <taxon>Oryzinae</taxon>
        <taxon>Oryza</taxon>
        <taxon>Oryza sativa</taxon>
    </lineage>
</organism>
<reference evidence="2 3" key="1">
    <citation type="journal article" date="2005" name="Nature">
        <title>The map-based sequence of the rice genome.</title>
        <authorList>
            <consortium name="International rice genome sequencing project (IRGSP)"/>
            <person name="Matsumoto T."/>
            <person name="Wu J."/>
            <person name="Kanamori H."/>
            <person name="Katayose Y."/>
            <person name="Fujisawa M."/>
            <person name="Namiki N."/>
            <person name="Mizuno H."/>
            <person name="Yamamoto K."/>
            <person name="Antonio B.A."/>
            <person name="Baba T."/>
            <person name="Sakata K."/>
            <person name="Nagamura Y."/>
            <person name="Aoki H."/>
            <person name="Arikawa K."/>
            <person name="Arita K."/>
            <person name="Bito T."/>
            <person name="Chiden Y."/>
            <person name="Fujitsuka N."/>
            <person name="Fukunaka R."/>
            <person name="Hamada M."/>
            <person name="Harada C."/>
            <person name="Hayashi A."/>
            <person name="Hijishita S."/>
            <person name="Honda M."/>
            <person name="Hosokawa S."/>
            <person name="Ichikawa Y."/>
            <person name="Idonuma A."/>
            <person name="Iijima M."/>
            <person name="Ikeda M."/>
            <person name="Ikeno M."/>
            <person name="Ito K."/>
            <person name="Ito S."/>
            <person name="Ito T."/>
            <person name="Ito Y."/>
            <person name="Ito Y."/>
            <person name="Iwabuchi A."/>
            <person name="Kamiya K."/>
            <person name="Karasawa W."/>
            <person name="Kurita K."/>
            <person name="Katagiri S."/>
            <person name="Kikuta A."/>
            <person name="Kobayashi H."/>
            <person name="Kobayashi N."/>
            <person name="Machita K."/>
            <person name="Maehara T."/>
            <person name="Masukawa M."/>
            <person name="Mizubayashi T."/>
            <person name="Mukai Y."/>
            <person name="Nagasaki H."/>
            <person name="Nagata Y."/>
            <person name="Naito S."/>
            <person name="Nakashima M."/>
            <person name="Nakama Y."/>
            <person name="Nakamichi Y."/>
            <person name="Nakamura M."/>
            <person name="Meguro A."/>
            <person name="Negishi M."/>
            <person name="Ohta I."/>
            <person name="Ohta T."/>
            <person name="Okamoto M."/>
            <person name="Ono N."/>
            <person name="Saji S."/>
            <person name="Sakaguchi M."/>
            <person name="Sakai K."/>
            <person name="Shibata M."/>
            <person name="Shimokawa T."/>
            <person name="Song J."/>
            <person name="Takazaki Y."/>
            <person name="Terasawa K."/>
            <person name="Tsugane M."/>
            <person name="Tsuji K."/>
            <person name="Ueda S."/>
            <person name="Waki K."/>
            <person name="Yamagata H."/>
            <person name="Yamamoto M."/>
            <person name="Yamamoto S."/>
            <person name="Yamane H."/>
            <person name="Yoshiki S."/>
            <person name="Yoshihara R."/>
            <person name="Yukawa K."/>
            <person name="Zhong H."/>
            <person name="Yano M."/>
            <person name="Yuan Q."/>
            <person name="Ouyang S."/>
            <person name="Liu J."/>
            <person name="Jones K.M."/>
            <person name="Gansberger K."/>
            <person name="Moffat K."/>
            <person name="Hill J."/>
            <person name="Bera J."/>
            <person name="Fadrosh D."/>
            <person name="Jin S."/>
            <person name="Johri S."/>
            <person name="Kim M."/>
            <person name="Overton L."/>
            <person name="Reardon M."/>
            <person name="Tsitrin T."/>
            <person name="Vuong H."/>
            <person name="Weaver B."/>
            <person name="Ciecko A."/>
            <person name="Tallon L."/>
            <person name="Jackson J."/>
            <person name="Pai G."/>
            <person name="Aken S.V."/>
            <person name="Utterback T."/>
            <person name="Reidmuller S."/>
            <person name="Feldblyum T."/>
            <person name="Hsiao J."/>
            <person name="Zismann V."/>
            <person name="Iobst S."/>
            <person name="de Vazeille A.R."/>
            <person name="Buell C.R."/>
            <person name="Ying K."/>
            <person name="Li Y."/>
            <person name="Lu T."/>
            <person name="Huang Y."/>
            <person name="Zhao Q."/>
            <person name="Feng Q."/>
            <person name="Zhang L."/>
            <person name="Zhu J."/>
            <person name="Weng Q."/>
            <person name="Mu J."/>
            <person name="Lu Y."/>
            <person name="Fan D."/>
            <person name="Liu Y."/>
            <person name="Guan J."/>
            <person name="Zhang Y."/>
            <person name="Yu S."/>
            <person name="Liu X."/>
            <person name="Zhang Y."/>
            <person name="Hong G."/>
            <person name="Han B."/>
            <person name="Choisne N."/>
            <person name="Demange N."/>
            <person name="Orjeda G."/>
            <person name="Samain S."/>
            <person name="Cattolico L."/>
            <person name="Pelletier E."/>
            <person name="Couloux A."/>
            <person name="Segurens B."/>
            <person name="Wincker P."/>
            <person name="D'Hont A."/>
            <person name="Scarpelli C."/>
            <person name="Weissenbach J."/>
            <person name="Salanoubat M."/>
            <person name="Quetier F."/>
            <person name="Yu Y."/>
            <person name="Kim H.R."/>
            <person name="Rambo T."/>
            <person name="Currie J."/>
            <person name="Collura K."/>
            <person name="Luo M."/>
            <person name="Yang T."/>
            <person name="Ammiraju J.S.S."/>
            <person name="Engler F."/>
            <person name="Soderlund C."/>
            <person name="Wing R.A."/>
            <person name="Palmer L.E."/>
            <person name="de la Bastide M."/>
            <person name="Spiegel L."/>
            <person name="Nascimento L."/>
            <person name="Zutavern T."/>
            <person name="O'Shaughnessy A."/>
            <person name="Dike S."/>
            <person name="Dedhia N."/>
            <person name="Preston R."/>
            <person name="Balija V."/>
            <person name="McCombie W.R."/>
            <person name="Chow T."/>
            <person name="Chen H."/>
            <person name="Chung M."/>
            <person name="Chen C."/>
            <person name="Shaw J."/>
            <person name="Wu H."/>
            <person name="Hsiao K."/>
            <person name="Chao Y."/>
            <person name="Chu M."/>
            <person name="Cheng C."/>
            <person name="Hour A."/>
            <person name="Lee P."/>
            <person name="Lin S."/>
            <person name="Lin Y."/>
            <person name="Liou J."/>
            <person name="Liu S."/>
            <person name="Hsing Y."/>
            <person name="Raghuvanshi S."/>
            <person name="Mohanty A."/>
            <person name="Bharti A.K."/>
            <person name="Gaur A."/>
            <person name="Gupta V."/>
            <person name="Kumar D."/>
            <person name="Ravi V."/>
            <person name="Vij S."/>
            <person name="Kapur A."/>
            <person name="Khurana P."/>
            <person name="Khurana P."/>
            <person name="Khurana J.P."/>
            <person name="Tyagi A.K."/>
            <person name="Gaikwad K."/>
            <person name="Singh A."/>
            <person name="Dalal V."/>
            <person name="Srivastava S."/>
            <person name="Dixit A."/>
            <person name="Pal A.K."/>
            <person name="Ghazi I.A."/>
            <person name="Yadav M."/>
            <person name="Pandit A."/>
            <person name="Bhargava A."/>
            <person name="Sureshbabu K."/>
            <person name="Batra K."/>
            <person name="Sharma T.R."/>
            <person name="Mohapatra T."/>
            <person name="Singh N.K."/>
            <person name="Messing J."/>
            <person name="Nelson A.B."/>
            <person name="Fuks G."/>
            <person name="Kavchok S."/>
            <person name="Keizer G."/>
            <person name="Linton E."/>
            <person name="Llaca V."/>
            <person name="Song R."/>
            <person name="Tanyolac B."/>
            <person name="Young S."/>
            <person name="Ho-Il K."/>
            <person name="Hahn J.H."/>
            <person name="Sangsakoo G."/>
            <person name="Vanavichit A."/>
            <person name="de Mattos Luiz.A.T."/>
            <person name="Zimmer P.D."/>
            <person name="Malone G."/>
            <person name="Dellagostin O."/>
            <person name="de Oliveira A.C."/>
            <person name="Bevan M."/>
            <person name="Bancroft I."/>
            <person name="Minx P."/>
            <person name="Cordum H."/>
            <person name="Wilson R."/>
            <person name="Cheng Z."/>
            <person name="Jin W."/>
            <person name="Jiang J."/>
            <person name="Leong S.A."/>
            <person name="Iwama H."/>
            <person name="Gojobori T."/>
            <person name="Itoh T."/>
            <person name="Niimura Y."/>
            <person name="Fujii Y."/>
            <person name="Habara T."/>
            <person name="Sakai H."/>
            <person name="Sato Y."/>
            <person name="Wilson G."/>
            <person name="Kumar K."/>
            <person name="McCouch S."/>
            <person name="Juretic N."/>
            <person name="Hoen D."/>
            <person name="Wright S."/>
            <person name="Bruskiewich R."/>
            <person name="Bureau T."/>
            <person name="Miyao A."/>
            <person name="Hirochika H."/>
            <person name="Nishikawa T."/>
            <person name="Kadowaki K."/>
            <person name="Sugiura M."/>
            <person name="Burr B."/>
            <person name="Sasaki T."/>
        </authorList>
    </citation>
    <scope>NUCLEOTIDE SEQUENCE [LARGE SCALE GENOMIC DNA]</scope>
    <source>
        <strain evidence="3">cv. Nipponbare</strain>
    </source>
</reference>
<dbReference type="GO" id="GO:0004672">
    <property type="term" value="F:protein kinase activity"/>
    <property type="evidence" value="ECO:0007669"/>
    <property type="project" value="InterPro"/>
</dbReference>
<sequence>SLSYLLCLNFLNFIFQAQHLTRIHHKNLVSLIGYCKDKNHLALVYEYMPEGNLQDHLRGYPSYYPNIDAYVEL</sequence>
<dbReference type="EMBL" id="AP008208">
    <property type="protein sequence ID" value="BAF07820.2"/>
    <property type="molecule type" value="Genomic_DNA"/>
</dbReference>
<gene>
    <name evidence="2" type="ordered locus">Os02g0151100</name>
</gene>
<dbReference type="SUPFAM" id="SSF56112">
    <property type="entry name" value="Protein kinase-like (PK-like)"/>
    <property type="match status" value="1"/>
</dbReference>
<proteinExistence type="predicted"/>
<dbReference type="InterPro" id="IPR011009">
    <property type="entry name" value="Kinase-like_dom_sf"/>
</dbReference>
<accession>Q0E3W8</accession>
<reference evidence="3" key="2">
    <citation type="journal article" date="2008" name="Nucleic Acids Res.">
        <title>The rice annotation project database (RAP-DB): 2008 update.</title>
        <authorList>
            <consortium name="The rice annotation project (RAP)"/>
        </authorList>
    </citation>
    <scope>GENOME REANNOTATION</scope>
    <source>
        <strain evidence="3">cv. Nipponbare</strain>
    </source>
</reference>
<protein>
    <submittedName>
        <fullName evidence="2">Os02g0151100 protein</fullName>
    </submittedName>
</protein>
<dbReference type="InterPro" id="IPR001245">
    <property type="entry name" value="Ser-Thr/Tyr_kinase_cat_dom"/>
</dbReference>
<dbReference type="Gene3D" id="1.10.510.10">
    <property type="entry name" value="Transferase(Phosphotransferase) domain 1"/>
    <property type="match status" value="1"/>
</dbReference>
<dbReference type="AlphaFoldDB" id="Q0E3W8"/>
<evidence type="ECO:0000313" key="2">
    <source>
        <dbReference type="EMBL" id="BAF07820.2"/>
    </source>
</evidence>
<name>Q0E3W8_ORYSJ</name>
<dbReference type="Proteomes" id="UP000000763">
    <property type="component" value="Chromosome 2"/>
</dbReference>
<evidence type="ECO:0000313" key="3">
    <source>
        <dbReference type="Proteomes" id="UP000000763"/>
    </source>
</evidence>
<dbReference type="KEGG" id="dosa:Os02g0151100"/>
<feature type="non-terminal residue" evidence="2">
    <location>
        <position position="1"/>
    </location>
</feature>
<dbReference type="PANTHER" id="PTHR45631:SF211">
    <property type="entry name" value="OS02G0151100 PROTEIN"/>
    <property type="match status" value="1"/>
</dbReference>